<dbReference type="PROSITE" id="PS50054">
    <property type="entry name" value="TYR_PHOSPHATASE_DUAL"/>
    <property type="match status" value="1"/>
</dbReference>
<dbReference type="OMA" id="QQDNGAP"/>
<evidence type="ECO:0000313" key="10">
    <source>
        <dbReference type="Proteomes" id="UP000001357"/>
    </source>
</evidence>
<dbReference type="PROSITE" id="PS50056">
    <property type="entry name" value="TYR_PHOSPHATASE_2"/>
    <property type="match status" value="1"/>
</dbReference>
<protein>
    <recommendedName>
        <fullName evidence="11">Protein-tyrosine-phosphatase</fullName>
    </recommendedName>
</protein>
<dbReference type="GO" id="GO:0004721">
    <property type="term" value="F:phosphoprotein phosphatase activity"/>
    <property type="evidence" value="ECO:0000318"/>
    <property type="project" value="GO_Central"/>
</dbReference>
<accession>A9V0Y3</accession>
<dbReference type="PANTHER" id="PTHR10159:SF525">
    <property type="entry name" value="MAP KINASE PHOSPHATASE WITH LEUCINE-RICH REPEATS PROTEIN 3"/>
    <property type="match status" value="1"/>
</dbReference>
<dbReference type="InterPro" id="IPR000387">
    <property type="entry name" value="Tyr_Pase_dom"/>
</dbReference>
<dbReference type="InterPro" id="IPR020422">
    <property type="entry name" value="TYR_PHOSPHATASE_DUAL_dom"/>
</dbReference>
<dbReference type="InterPro" id="IPR036873">
    <property type="entry name" value="Rhodanese-like_dom_sf"/>
</dbReference>
<dbReference type="STRING" id="81824.A9V0Y3"/>
<dbReference type="InterPro" id="IPR001763">
    <property type="entry name" value="Rhodanese-like_dom"/>
</dbReference>
<evidence type="ECO:0000313" key="9">
    <source>
        <dbReference type="EMBL" id="EDQ88713.1"/>
    </source>
</evidence>
<evidence type="ECO:0000256" key="3">
    <source>
        <dbReference type="ARBA" id="ARBA00022912"/>
    </source>
</evidence>
<dbReference type="SUPFAM" id="SSF52821">
    <property type="entry name" value="Rhodanese/Cell cycle control phosphatase"/>
    <property type="match status" value="1"/>
</dbReference>
<feature type="domain" description="Rhodanese" evidence="8">
    <location>
        <begin position="101"/>
        <end position="208"/>
    </location>
</feature>
<evidence type="ECO:0000259" key="8">
    <source>
        <dbReference type="PROSITE" id="PS50206"/>
    </source>
</evidence>
<dbReference type="InterPro" id="IPR016130">
    <property type="entry name" value="Tyr_Pase_AS"/>
</dbReference>
<dbReference type="PROSITE" id="PS00383">
    <property type="entry name" value="TYR_PHOSPHATASE_1"/>
    <property type="match status" value="1"/>
</dbReference>
<dbReference type="SMART" id="SM00195">
    <property type="entry name" value="DSPc"/>
    <property type="match status" value="1"/>
</dbReference>
<dbReference type="AlphaFoldDB" id="A9V0Y3"/>
<evidence type="ECO:0000256" key="5">
    <source>
        <dbReference type="SAM" id="MobiDB-lite"/>
    </source>
</evidence>
<organism evidence="9 10">
    <name type="scientific">Monosiga brevicollis</name>
    <name type="common">Choanoflagellate</name>
    <dbReference type="NCBI Taxonomy" id="81824"/>
    <lineage>
        <taxon>Eukaryota</taxon>
        <taxon>Choanoflagellata</taxon>
        <taxon>Craspedida</taxon>
        <taxon>Salpingoecidae</taxon>
        <taxon>Monosiga</taxon>
    </lineage>
</organism>
<gene>
    <name evidence="9" type="ORF">MONBRDRAFT_25952</name>
</gene>
<keyword evidence="10" id="KW-1185">Reference proteome</keyword>
<dbReference type="RefSeq" id="XP_001746326.1">
    <property type="nucleotide sequence ID" value="XM_001746274.1"/>
</dbReference>
<dbReference type="Proteomes" id="UP000001357">
    <property type="component" value="Unassembled WGS sequence"/>
</dbReference>
<dbReference type="GO" id="GO:0005737">
    <property type="term" value="C:cytoplasm"/>
    <property type="evidence" value="ECO:0000318"/>
    <property type="project" value="GO_Central"/>
</dbReference>
<dbReference type="PANTHER" id="PTHR10159">
    <property type="entry name" value="DUAL SPECIFICITY PROTEIN PHOSPHATASE"/>
    <property type="match status" value="1"/>
</dbReference>
<evidence type="ECO:0000256" key="2">
    <source>
        <dbReference type="ARBA" id="ARBA00022801"/>
    </source>
</evidence>
<reference evidence="9 10" key="1">
    <citation type="journal article" date="2008" name="Nature">
        <title>The genome of the choanoflagellate Monosiga brevicollis and the origin of metazoans.</title>
        <authorList>
            <consortium name="JGI Sequencing"/>
            <person name="King N."/>
            <person name="Westbrook M.J."/>
            <person name="Young S.L."/>
            <person name="Kuo A."/>
            <person name="Abedin M."/>
            <person name="Chapman J."/>
            <person name="Fairclough S."/>
            <person name="Hellsten U."/>
            <person name="Isogai Y."/>
            <person name="Letunic I."/>
            <person name="Marr M."/>
            <person name="Pincus D."/>
            <person name="Putnam N."/>
            <person name="Rokas A."/>
            <person name="Wright K.J."/>
            <person name="Zuzow R."/>
            <person name="Dirks W."/>
            <person name="Good M."/>
            <person name="Goodstein D."/>
            <person name="Lemons D."/>
            <person name="Li W."/>
            <person name="Lyons J.B."/>
            <person name="Morris A."/>
            <person name="Nichols S."/>
            <person name="Richter D.J."/>
            <person name="Salamov A."/>
            <person name="Bork P."/>
            <person name="Lim W.A."/>
            <person name="Manning G."/>
            <person name="Miller W.T."/>
            <person name="McGinnis W."/>
            <person name="Shapiro H."/>
            <person name="Tjian R."/>
            <person name="Grigoriev I.V."/>
            <person name="Rokhsar D."/>
        </authorList>
    </citation>
    <scope>NUCLEOTIDE SEQUENCE [LARGE SCALE GENOMIC DNA]</scope>
    <source>
        <strain evidence="10">MX1 / ATCC 50154</strain>
    </source>
</reference>
<keyword evidence="2" id="KW-0378">Hydrolase</keyword>
<dbReference type="GO" id="GO:0043409">
    <property type="term" value="P:negative regulation of MAPK cascade"/>
    <property type="evidence" value="ECO:0000318"/>
    <property type="project" value="GO_Central"/>
</dbReference>
<dbReference type="EMBL" id="CH991553">
    <property type="protein sequence ID" value="EDQ88713.1"/>
    <property type="molecule type" value="Genomic_DNA"/>
</dbReference>
<keyword evidence="3" id="KW-0904">Protein phosphatase</keyword>
<dbReference type="Pfam" id="PF00782">
    <property type="entry name" value="DSPc"/>
    <property type="match status" value="1"/>
</dbReference>
<dbReference type="SUPFAM" id="SSF52799">
    <property type="entry name" value="(Phosphotyrosine protein) phosphatases II"/>
    <property type="match status" value="1"/>
</dbReference>
<dbReference type="eggNOG" id="KOG1716">
    <property type="taxonomic scope" value="Eukaryota"/>
</dbReference>
<dbReference type="GeneID" id="5891764"/>
<dbReference type="PROSITE" id="PS50206">
    <property type="entry name" value="RHODANESE_3"/>
    <property type="match status" value="1"/>
</dbReference>
<name>A9V0Y3_MONBE</name>
<dbReference type="FunFam" id="3.90.190.10:FF:000004">
    <property type="entry name" value="Protein phosphatase Slingshot homolog 2"/>
    <property type="match status" value="1"/>
</dbReference>
<dbReference type="Gene3D" id="3.90.190.10">
    <property type="entry name" value="Protein tyrosine phosphatase superfamily"/>
    <property type="match status" value="1"/>
</dbReference>
<dbReference type="FunFam" id="3.40.250.10:FF:000131">
    <property type="entry name" value="Serine/threonine/tyrosine-interacting-like 1"/>
    <property type="match status" value="1"/>
</dbReference>
<dbReference type="CDD" id="cd14498">
    <property type="entry name" value="DSP"/>
    <property type="match status" value="1"/>
</dbReference>
<sequence length="396" mass="44686">MPPPPPPPPGPAPKPSGPAYKHDGSDLNSVLFARVDKVEAIEPVRPSTPPDFGPEVFHEVHFDWINASDLYNLLQRAPVAISSVSRRLVFLILDAPCPPQFGSQLLVIDVRSNAAYDSEHVRSSISVDWEALECADMLDCEATVHQRFWHRRFFNVVLYDDESTPEAEATTLASFSAALQTEKRCSRTVHKLRGGLRQFMEAYPFLVKGHPAFTDAEFPSEIKDGFLFLGSWKSASNLEALKALNITRIVNATASCDMPFDQQAVYLHCPLDDKPDHDLSQFFGDFIAFVRKAQGEGQRVLVHCQMGMSRSSALAILWMMDFHDMTLKQAYDYVHSKRPYINPNPGFLKQLGEWEHANRGSSTIRFPEDDAPITLITPYEWLQADGTWKMRVLKHQ</sequence>
<dbReference type="InParanoid" id="A9V0Y3"/>
<dbReference type="Gene3D" id="3.40.250.10">
    <property type="entry name" value="Rhodanese-like domain"/>
    <property type="match status" value="1"/>
</dbReference>
<feature type="region of interest" description="Disordered" evidence="5">
    <location>
        <begin position="1"/>
        <end position="21"/>
    </location>
</feature>
<dbReference type="GO" id="GO:0004722">
    <property type="term" value="F:protein serine/threonine phosphatase activity"/>
    <property type="evidence" value="ECO:0007669"/>
    <property type="project" value="UniProtKB-EC"/>
</dbReference>
<feature type="domain" description="Tyrosine-protein phosphatase" evidence="6">
    <location>
        <begin position="218"/>
        <end position="360"/>
    </location>
</feature>
<evidence type="ECO:0008006" key="11">
    <source>
        <dbReference type="Google" id="ProtNLM"/>
    </source>
</evidence>
<evidence type="ECO:0000256" key="1">
    <source>
        <dbReference type="ARBA" id="ARBA00008601"/>
    </source>
</evidence>
<evidence type="ECO:0000259" key="6">
    <source>
        <dbReference type="PROSITE" id="PS50054"/>
    </source>
</evidence>
<comment type="similarity">
    <text evidence="1">Belongs to the protein-tyrosine phosphatase family. Non-receptor class dual specificity subfamily.</text>
</comment>
<feature type="compositionally biased region" description="Pro residues" evidence="5">
    <location>
        <begin position="1"/>
        <end position="16"/>
    </location>
</feature>
<comment type="catalytic activity">
    <reaction evidence="4">
        <text>O-phospho-L-threonyl-[protein] + H2O = L-threonyl-[protein] + phosphate</text>
        <dbReference type="Rhea" id="RHEA:47004"/>
        <dbReference type="Rhea" id="RHEA-COMP:11060"/>
        <dbReference type="Rhea" id="RHEA-COMP:11605"/>
        <dbReference type="ChEBI" id="CHEBI:15377"/>
        <dbReference type="ChEBI" id="CHEBI:30013"/>
        <dbReference type="ChEBI" id="CHEBI:43474"/>
        <dbReference type="ChEBI" id="CHEBI:61977"/>
        <dbReference type="EC" id="3.1.3.16"/>
    </reaction>
</comment>
<evidence type="ECO:0000259" key="7">
    <source>
        <dbReference type="PROSITE" id="PS50056"/>
    </source>
</evidence>
<proteinExistence type="inferred from homology"/>
<dbReference type="Pfam" id="PF00581">
    <property type="entry name" value="Rhodanese"/>
    <property type="match status" value="1"/>
</dbReference>
<dbReference type="GO" id="GO:0007165">
    <property type="term" value="P:signal transduction"/>
    <property type="evidence" value="ECO:0000318"/>
    <property type="project" value="GO_Central"/>
</dbReference>
<feature type="domain" description="Tyrosine specific protein phosphatases" evidence="7">
    <location>
        <begin position="284"/>
        <end position="339"/>
    </location>
</feature>
<dbReference type="InterPro" id="IPR000340">
    <property type="entry name" value="Dual-sp_phosphatase_cat-dom"/>
</dbReference>
<dbReference type="InterPro" id="IPR029021">
    <property type="entry name" value="Prot-tyrosine_phosphatase-like"/>
</dbReference>
<evidence type="ECO:0000256" key="4">
    <source>
        <dbReference type="ARBA" id="ARBA00048336"/>
    </source>
</evidence>
<dbReference type="KEGG" id="mbr:MONBRDRAFT_25952"/>